<evidence type="ECO:0000256" key="1">
    <source>
        <dbReference type="SAM" id="MobiDB-lite"/>
    </source>
</evidence>
<reference evidence="3 4" key="2">
    <citation type="journal article" date="2023" name="Mol. Biol. Evol.">
        <title>Genomics of Secondarily Temperate Adaptation in the Only Non-Antarctic Icefish.</title>
        <authorList>
            <person name="Rivera-Colon A.G."/>
            <person name="Rayamajhi N."/>
            <person name="Minhas B.F."/>
            <person name="Madrigal G."/>
            <person name="Bilyk K.T."/>
            <person name="Yoon V."/>
            <person name="Hune M."/>
            <person name="Gregory S."/>
            <person name="Cheng C.H.C."/>
            <person name="Catchen J.M."/>
        </authorList>
    </citation>
    <scope>NUCLEOTIDE SEQUENCE [LARGE SCALE GENOMIC DNA]</scope>
    <source>
        <strain evidence="3">JMC-PN-2008</strain>
    </source>
</reference>
<reference evidence="3 4" key="1">
    <citation type="journal article" date="2023" name="Genes (Basel)">
        <title>Chromosome-Level Genome Assembly and Circadian Gene Repertoire of the Patagonia Blennie Eleginops maclovinus-The Closest Ancestral Proxy of Antarctic Cryonotothenioids.</title>
        <authorList>
            <person name="Cheng C.C."/>
            <person name="Rivera-Colon A.G."/>
            <person name="Minhas B.F."/>
            <person name="Wilson L."/>
            <person name="Rayamajhi N."/>
            <person name="Vargas-Chacoff L."/>
            <person name="Catchen J.M."/>
        </authorList>
    </citation>
    <scope>NUCLEOTIDE SEQUENCE [LARGE SCALE GENOMIC DNA]</scope>
    <source>
        <strain evidence="3">JMC-PN-2008</strain>
    </source>
</reference>
<accession>A0AAN7Y7X8</accession>
<feature type="chain" id="PRO_5042912284" evidence="2">
    <location>
        <begin position="24"/>
        <end position="68"/>
    </location>
</feature>
<dbReference type="AlphaFoldDB" id="A0AAN7Y7X8"/>
<name>A0AAN7Y7X8_ELEMC</name>
<evidence type="ECO:0000313" key="3">
    <source>
        <dbReference type="EMBL" id="KAK5873519.1"/>
    </source>
</evidence>
<feature type="signal peptide" evidence="2">
    <location>
        <begin position="1"/>
        <end position="23"/>
    </location>
</feature>
<feature type="compositionally biased region" description="Polar residues" evidence="1">
    <location>
        <begin position="58"/>
        <end position="68"/>
    </location>
</feature>
<dbReference type="Proteomes" id="UP001346869">
    <property type="component" value="Unassembled WGS sequence"/>
</dbReference>
<organism evidence="3 4">
    <name type="scientific">Eleginops maclovinus</name>
    <name type="common">Patagonian blennie</name>
    <name type="synonym">Eleginus maclovinus</name>
    <dbReference type="NCBI Taxonomy" id="56733"/>
    <lineage>
        <taxon>Eukaryota</taxon>
        <taxon>Metazoa</taxon>
        <taxon>Chordata</taxon>
        <taxon>Craniata</taxon>
        <taxon>Vertebrata</taxon>
        <taxon>Euteleostomi</taxon>
        <taxon>Actinopterygii</taxon>
        <taxon>Neopterygii</taxon>
        <taxon>Teleostei</taxon>
        <taxon>Neoteleostei</taxon>
        <taxon>Acanthomorphata</taxon>
        <taxon>Eupercaria</taxon>
        <taxon>Perciformes</taxon>
        <taxon>Notothenioidei</taxon>
        <taxon>Eleginopidae</taxon>
        <taxon>Eleginops</taxon>
    </lineage>
</organism>
<gene>
    <name evidence="3" type="ORF">PBY51_018555</name>
</gene>
<feature type="region of interest" description="Disordered" evidence="1">
    <location>
        <begin position="21"/>
        <end position="68"/>
    </location>
</feature>
<protein>
    <submittedName>
        <fullName evidence="3">Uncharacterized protein</fullName>
    </submittedName>
</protein>
<feature type="compositionally biased region" description="Polar residues" evidence="1">
    <location>
        <begin position="36"/>
        <end position="50"/>
    </location>
</feature>
<comment type="caution">
    <text evidence="3">The sequence shown here is derived from an EMBL/GenBank/DDBJ whole genome shotgun (WGS) entry which is preliminary data.</text>
</comment>
<evidence type="ECO:0000313" key="4">
    <source>
        <dbReference type="Proteomes" id="UP001346869"/>
    </source>
</evidence>
<proteinExistence type="predicted"/>
<keyword evidence="4" id="KW-1185">Reference proteome</keyword>
<evidence type="ECO:0000256" key="2">
    <source>
        <dbReference type="SAM" id="SignalP"/>
    </source>
</evidence>
<sequence length="68" mass="7365">MDSLKAVLCFIVLSAVSEQKGQAGSPTMLSVRGTLSGRTRTPLDSLQTIRTQRRAQSHRNVTTSSPHV</sequence>
<dbReference type="EMBL" id="JAUZQC010000003">
    <property type="protein sequence ID" value="KAK5873519.1"/>
    <property type="molecule type" value="Genomic_DNA"/>
</dbReference>
<keyword evidence="2" id="KW-0732">Signal</keyword>